<sequence length="790" mass="89316">MKKILLTLLATIPLLSLTAHAQQSRSEEIMKLVTDYYLLERENIHVQFDKNAFMTNETIWFKGYVFHRKINAPSPNTTNIYASLMDDQGKIIETKLLFGNRGGFTGFFKLNSKFNSGKYYLQFYTNWMNNFSEDDSAVYEIAVINPQQGSGTALAKADPSKINIDINPEGGKIISGLSSTIGIHVTDCNNNPLAISTVDIVDGSGKIFKQVQLNKLGFGKFDLPANASTNYKAVVTIEDIKHEKTFPVADLTGISLEVNNYAIADKTMIKARTNKATINLLNKQPVYMLVHQDAKTVIMELNLNNANFEQTLVIPNADLSPGMNTIRILDSNLIQLSERLFFNYPKTGLTVDITKTEQSANKQKYQGKVNHSNMNLSLTVLPENTISFDDTNDIYGSFLLLPYIQNQHKASGRHYFTTLSKNKLYELDLFLINQKSKYQWINIKQNPPKSNYPFDLGLTLKGTIPSTIDSKGGRIRLYSLTSGIDENTEVNDNREFEFKNLVIDDSSYVNFTLIKRGLKPKEITIAPQILNGSRKFNKPYKPEPHFYTPQYNDETFKNPNIFSDNTSIELEEVKIEGNALKYANSYGNGDLRGYKISDSNANSYQTLLQFIKTYGGFYINENHATGQLDIYTRTINSVNAAQAKPIIYLDNFQLMDYSMLSLIQTSEVDEIYMSSTAIVPSIRNFQGMIKIYLKKGVRPRYLKNNTPDIVVKSGFEKPKLFQNVTYNSVDDKGFENFGIIDWQPNVWSDNKGEFSISIPKMTSKPMKVLIEGFSADGKLISEIKTIDPKS</sequence>
<name>A0ABW5NTQ9_9FLAO</name>
<feature type="signal peptide" evidence="1">
    <location>
        <begin position="1"/>
        <end position="21"/>
    </location>
</feature>
<evidence type="ECO:0000313" key="2">
    <source>
        <dbReference type="EMBL" id="MFD2601978.1"/>
    </source>
</evidence>
<proteinExistence type="predicted"/>
<comment type="caution">
    <text evidence="2">The sequence shown here is derived from an EMBL/GenBank/DDBJ whole genome shotgun (WGS) entry which is preliminary data.</text>
</comment>
<feature type="chain" id="PRO_5046401437" description="MG2 domain-containing protein" evidence="1">
    <location>
        <begin position="22"/>
        <end position="790"/>
    </location>
</feature>
<keyword evidence="1" id="KW-0732">Signal</keyword>
<reference evidence="3" key="1">
    <citation type="journal article" date="2019" name="Int. J. Syst. Evol. Microbiol.">
        <title>The Global Catalogue of Microorganisms (GCM) 10K type strain sequencing project: providing services to taxonomists for standard genome sequencing and annotation.</title>
        <authorList>
            <consortium name="The Broad Institute Genomics Platform"/>
            <consortium name="The Broad Institute Genome Sequencing Center for Infectious Disease"/>
            <person name="Wu L."/>
            <person name="Ma J."/>
        </authorList>
    </citation>
    <scope>NUCLEOTIDE SEQUENCE [LARGE SCALE GENOMIC DNA]</scope>
    <source>
        <strain evidence="3">KCTC 42107</strain>
    </source>
</reference>
<evidence type="ECO:0008006" key="4">
    <source>
        <dbReference type="Google" id="ProtNLM"/>
    </source>
</evidence>
<gene>
    <name evidence="2" type="ORF">ACFSR3_07915</name>
</gene>
<accession>A0ABW5NTQ9</accession>
<evidence type="ECO:0000313" key="3">
    <source>
        <dbReference type="Proteomes" id="UP001597480"/>
    </source>
</evidence>
<keyword evidence="3" id="KW-1185">Reference proteome</keyword>
<dbReference type="RefSeq" id="WP_379820483.1">
    <property type="nucleotide sequence ID" value="NZ_JBHUMD010000007.1"/>
</dbReference>
<dbReference type="EMBL" id="JBHUMD010000007">
    <property type="protein sequence ID" value="MFD2601978.1"/>
    <property type="molecule type" value="Genomic_DNA"/>
</dbReference>
<dbReference type="Proteomes" id="UP001597480">
    <property type="component" value="Unassembled WGS sequence"/>
</dbReference>
<dbReference type="Gene3D" id="2.60.40.1930">
    <property type="match status" value="1"/>
</dbReference>
<protein>
    <recommendedName>
        <fullName evidence="4">MG2 domain-containing protein</fullName>
    </recommendedName>
</protein>
<organism evidence="2 3">
    <name type="scientific">Flavobacterium suzhouense</name>
    <dbReference type="NCBI Taxonomy" id="1529638"/>
    <lineage>
        <taxon>Bacteria</taxon>
        <taxon>Pseudomonadati</taxon>
        <taxon>Bacteroidota</taxon>
        <taxon>Flavobacteriia</taxon>
        <taxon>Flavobacteriales</taxon>
        <taxon>Flavobacteriaceae</taxon>
        <taxon>Flavobacterium</taxon>
    </lineage>
</organism>
<evidence type="ECO:0000256" key="1">
    <source>
        <dbReference type="SAM" id="SignalP"/>
    </source>
</evidence>